<dbReference type="SUPFAM" id="SSF53756">
    <property type="entry name" value="UDP-Glycosyltransferase/glycogen phosphorylase"/>
    <property type="match status" value="1"/>
</dbReference>
<dbReference type="Gene3D" id="3.40.50.2000">
    <property type="entry name" value="Glycogen Phosphorylase B"/>
    <property type="match status" value="2"/>
</dbReference>
<gene>
    <name evidence="3" type="primary">RvY_10429-1</name>
    <name evidence="3" type="synonym">RvY_10429.1</name>
    <name evidence="3" type="ORF">RvY_10429</name>
</gene>
<comment type="caution">
    <text evidence="3">The sequence shown here is derived from an EMBL/GenBank/DDBJ whole genome shotgun (WGS) entry which is preliminary data.</text>
</comment>
<reference evidence="3 4" key="1">
    <citation type="journal article" date="2016" name="Nat. Commun.">
        <title>Extremotolerant tardigrade genome and improved radiotolerance of human cultured cells by tardigrade-unique protein.</title>
        <authorList>
            <person name="Hashimoto T."/>
            <person name="Horikawa D.D."/>
            <person name="Saito Y."/>
            <person name="Kuwahara H."/>
            <person name="Kozuka-Hata H."/>
            <person name="Shin-I T."/>
            <person name="Minakuchi Y."/>
            <person name="Ohishi K."/>
            <person name="Motoyama A."/>
            <person name="Aizu T."/>
            <person name="Enomoto A."/>
            <person name="Kondo K."/>
            <person name="Tanaka S."/>
            <person name="Hara Y."/>
            <person name="Koshikawa S."/>
            <person name="Sagara H."/>
            <person name="Miura T."/>
            <person name="Yokobori S."/>
            <person name="Miyagawa K."/>
            <person name="Suzuki Y."/>
            <person name="Kubo T."/>
            <person name="Oyama M."/>
            <person name="Kohara Y."/>
            <person name="Fujiyama A."/>
            <person name="Arakawa K."/>
            <person name="Katayama T."/>
            <person name="Toyoda A."/>
            <person name="Kunieda T."/>
        </authorList>
    </citation>
    <scope>NUCLEOTIDE SEQUENCE [LARGE SCALE GENOMIC DNA]</scope>
    <source>
        <strain evidence="3 4">YOKOZUNA-1</strain>
    </source>
</reference>
<dbReference type="InterPro" id="IPR002213">
    <property type="entry name" value="UDP_glucos_trans"/>
</dbReference>
<evidence type="ECO:0008006" key="5">
    <source>
        <dbReference type="Google" id="ProtNLM"/>
    </source>
</evidence>
<proteinExistence type="inferred from homology"/>
<dbReference type="FunFam" id="3.40.50.2000:FF:000060">
    <property type="entry name" value="Glycosyltransferase"/>
    <property type="match status" value="1"/>
</dbReference>
<dbReference type="STRING" id="947166.A0A1D1VKI2"/>
<organism evidence="3 4">
    <name type="scientific">Ramazzottius varieornatus</name>
    <name type="common">Water bear</name>
    <name type="synonym">Tardigrade</name>
    <dbReference type="NCBI Taxonomy" id="947166"/>
    <lineage>
        <taxon>Eukaryota</taxon>
        <taxon>Metazoa</taxon>
        <taxon>Ecdysozoa</taxon>
        <taxon>Tardigrada</taxon>
        <taxon>Eutardigrada</taxon>
        <taxon>Parachela</taxon>
        <taxon>Hypsibioidea</taxon>
        <taxon>Ramazzottiidae</taxon>
        <taxon>Ramazzottius</taxon>
    </lineage>
</organism>
<comment type="similarity">
    <text evidence="1">Belongs to the UDP-glycosyltransferase family.</text>
</comment>
<dbReference type="OrthoDB" id="5835829at2759"/>
<evidence type="ECO:0000256" key="1">
    <source>
        <dbReference type="ARBA" id="ARBA00009995"/>
    </source>
</evidence>
<evidence type="ECO:0000256" key="2">
    <source>
        <dbReference type="ARBA" id="ARBA00022679"/>
    </source>
</evidence>
<dbReference type="GO" id="GO:0035251">
    <property type="term" value="F:UDP-glucosyltransferase activity"/>
    <property type="evidence" value="ECO:0007669"/>
    <property type="project" value="TreeGrafter"/>
</dbReference>
<dbReference type="PANTHER" id="PTHR48047">
    <property type="entry name" value="GLYCOSYLTRANSFERASE"/>
    <property type="match status" value="1"/>
</dbReference>
<keyword evidence="4" id="KW-1185">Reference proteome</keyword>
<dbReference type="CDD" id="cd03784">
    <property type="entry name" value="GT1_Gtf-like"/>
    <property type="match status" value="1"/>
</dbReference>
<accession>A0A1D1VKI2</accession>
<dbReference type="Pfam" id="PF00201">
    <property type="entry name" value="UDPGT"/>
    <property type="match status" value="1"/>
</dbReference>
<evidence type="ECO:0000313" key="4">
    <source>
        <dbReference type="Proteomes" id="UP000186922"/>
    </source>
</evidence>
<dbReference type="EMBL" id="BDGG01000005">
    <property type="protein sequence ID" value="GAU99423.1"/>
    <property type="molecule type" value="Genomic_DNA"/>
</dbReference>
<dbReference type="Proteomes" id="UP000186922">
    <property type="component" value="Unassembled WGS sequence"/>
</dbReference>
<keyword evidence="2" id="KW-0808">Transferase</keyword>
<protein>
    <recommendedName>
        <fullName evidence="5">Glucuronosyltransferase</fullName>
    </recommendedName>
</protein>
<dbReference type="AlphaFoldDB" id="A0A1D1VKI2"/>
<sequence>MMPVPSRKHVVVMPLPAMGHICPLWELAKKIADEDHFEVTFVVSESKVHEMEQRKISSTSKKGNHGVRIYGLKDGLTESLDKTIDPNHLLALVKEISPAQRAFLEALPTRNQPGNPITIQGISPVDAVIVDNCFPDPIPICRKRGIAAHAFSASAAWTVLGVMTINDQTPTMSDEAFFDGTHEDLAHTKAVKSLKEWLVACHNAMSQASSICLNSFEDLEPDFVKNLKTVAPNVADTPTYFLGPLLPSVSDFAEQKTEYAANVVKWLDQQKDKSVIYVSFGSIALPSAEQIQEITKALLATKRPFIWSLEKQAQSTLPLECCKHLNNCEKQSDLADCPYLIASWQPQKEILAHPATGLFIGHCGWNSTIESIGNGVPKLALPMFGDQHENAELVEKIGCGIMIPNISQRGERLVPAEEILTNIKAITGEQDGSNGKKVNYYGNAKEYSAKAHEAISPSGKSTRDFHNFCMNL</sequence>
<name>A0A1D1VKI2_RAMVA</name>
<evidence type="ECO:0000313" key="3">
    <source>
        <dbReference type="EMBL" id="GAU99423.1"/>
    </source>
</evidence>